<keyword evidence="2" id="KW-1185">Reference proteome</keyword>
<sequence>MLRQPVVLSQEQRVEQRDVRVHVHPCVARVVADRLEVRIGRAEPPGGCLLQVVGRVVQMGLQPAPFAGAPLVRVVREATVQLGKVQPVRGLVELVRRTEVAAVGAERERAAHVVQAGGPVRPVVRIVLTDRHRFAGRVPVARQQLAVLTRAALDVRPVVHRLDGGFGEIVLNELTPLDERHRAHRIRLRFLATAGHMEAGGYFPCRWQLRTGRAAPERVDTVVVQCRQQTPILVVVLLRR</sequence>
<reference evidence="1" key="2">
    <citation type="submission" date="2020-05" db="UniProtKB">
        <authorList>
            <consortium name="EnsemblMetazoa"/>
        </authorList>
    </citation>
    <scope>IDENTIFICATION</scope>
    <source>
        <strain evidence="1">WRAIR2</strain>
    </source>
</reference>
<name>A0A182NX27_9DIPT</name>
<dbReference type="AlphaFoldDB" id="A0A182NX27"/>
<dbReference type="VEuPathDB" id="VectorBase:ADIR014424"/>
<reference evidence="2" key="1">
    <citation type="submission" date="2013-03" db="EMBL/GenBank/DDBJ databases">
        <title>The Genome Sequence of Anopheles dirus WRAIR2.</title>
        <authorList>
            <consortium name="The Broad Institute Genomics Platform"/>
            <person name="Neafsey D.E."/>
            <person name="Walton C."/>
            <person name="Walker B."/>
            <person name="Young S.K."/>
            <person name="Zeng Q."/>
            <person name="Gargeya S."/>
            <person name="Fitzgerald M."/>
            <person name="Haas B."/>
            <person name="Abouelleil A."/>
            <person name="Allen A.W."/>
            <person name="Alvarado L."/>
            <person name="Arachchi H.M."/>
            <person name="Berlin A.M."/>
            <person name="Chapman S.B."/>
            <person name="Gainer-Dewar J."/>
            <person name="Goldberg J."/>
            <person name="Griggs A."/>
            <person name="Gujja S."/>
            <person name="Hansen M."/>
            <person name="Howarth C."/>
            <person name="Imamovic A."/>
            <person name="Ireland A."/>
            <person name="Larimer J."/>
            <person name="McCowan C."/>
            <person name="Murphy C."/>
            <person name="Pearson M."/>
            <person name="Poon T.W."/>
            <person name="Priest M."/>
            <person name="Roberts A."/>
            <person name="Saif S."/>
            <person name="Shea T."/>
            <person name="Sisk P."/>
            <person name="Sykes S."/>
            <person name="Wortman J."/>
            <person name="Nusbaum C."/>
            <person name="Birren B."/>
        </authorList>
    </citation>
    <scope>NUCLEOTIDE SEQUENCE [LARGE SCALE GENOMIC DNA]</scope>
    <source>
        <strain evidence="2">WRAIR2</strain>
    </source>
</reference>
<protein>
    <submittedName>
        <fullName evidence="1">Uncharacterized protein</fullName>
    </submittedName>
</protein>
<accession>A0A182NX27</accession>
<evidence type="ECO:0000313" key="1">
    <source>
        <dbReference type="EnsemblMetazoa" id="ADIR014424-PA"/>
    </source>
</evidence>
<proteinExistence type="predicted"/>
<evidence type="ECO:0000313" key="2">
    <source>
        <dbReference type="Proteomes" id="UP000075884"/>
    </source>
</evidence>
<dbReference type="Proteomes" id="UP000075884">
    <property type="component" value="Unassembled WGS sequence"/>
</dbReference>
<dbReference type="EnsemblMetazoa" id="ADIR014424-RA">
    <property type="protein sequence ID" value="ADIR014424-PA"/>
    <property type="gene ID" value="ADIR014424"/>
</dbReference>
<organism evidence="1 2">
    <name type="scientific">Anopheles dirus</name>
    <dbReference type="NCBI Taxonomy" id="7168"/>
    <lineage>
        <taxon>Eukaryota</taxon>
        <taxon>Metazoa</taxon>
        <taxon>Ecdysozoa</taxon>
        <taxon>Arthropoda</taxon>
        <taxon>Hexapoda</taxon>
        <taxon>Insecta</taxon>
        <taxon>Pterygota</taxon>
        <taxon>Neoptera</taxon>
        <taxon>Endopterygota</taxon>
        <taxon>Diptera</taxon>
        <taxon>Nematocera</taxon>
        <taxon>Culicoidea</taxon>
        <taxon>Culicidae</taxon>
        <taxon>Anophelinae</taxon>
        <taxon>Anopheles</taxon>
    </lineage>
</organism>